<comment type="similarity">
    <text evidence="1 6">Belongs to the sigma-70 factor family. ECF subfamily.</text>
</comment>
<dbReference type="InterPro" id="IPR039425">
    <property type="entry name" value="RNA_pol_sigma-70-like"/>
</dbReference>
<dbReference type="AlphaFoldDB" id="A0A6A7RQV8"/>
<sequence>MSTPCLLAAWSMCESQLRGYLRHEIGRDDADEVLQEVFIKALKQGKLFCAVDNPRAWLFRVARNALVDRLRAVHEHLPLPDDLAAPQNEVLLVVDDLNRCLPRVLSELAEADRLAITLCDIEGLSQQGLADRLGITLAGAKSRIQRARKRLKERMIKACHVRFDEDGRVCCFTPRPPL</sequence>
<dbReference type="Pfam" id="PF08281">
    <property type="entry name" value="Sigma70_r4_2"/>
    <property type="match status" value="1"/>
</dbReference>
<dbReference type="EMBL" id="PDHS01000107">
    <property type="protein sequence ID" value="MQM29944.1"/>
    <property type="molecule type" value="Genomic_DNA"/>
</dbReference>
<evidence type="ECO:0000259" key="7">
    <source>
        <dbReference type="Pfam" id="PF04542"/>
    </source>
</evidence>
<dbReference type="InterPro" id="IPR013325">
    <property type="entry name" value="RNA_pol_sigma_r2"/>
</dbReference>
<feature type="domain" description="RNA polymerase sigma-70 region 2" evidence="7">
    <location>
        <begin position="15"/>
        <end position="72"/>
    </location>
</feature>
<dbReference type="Gene3D" id="1.10.10.10">
    <property type="entry name" value="Winged helix-like DNA-binding domain superfamily/Winged helix DNA-binding domain"/>
    <property type="match status" value="1"/>
</dbReference>
<accession>A0A6A7RQV8</accession>
<comment type="caution">
    <text evidence="9">The sequence shown here is derived from an EMBL/GenBank/DDBJ whole genome shotgun (WGS) entry which is preliminary data.</text>
</comment>
<dbReference type="Pfam" id="PF04542">
    <property type="entry name" value="Sigma70_r2"/>
    <property type="match status" value="1"/>
</dbReference>
<protein>
    <recommendedName>
        <fullName evidence="6">RNA polymerase sigma factor</fullName>
    </recommendedName>
</protein>
<dbReference type="InterPro" id="IPR013249">
    <property type="entry name" value="RNA_pol_sigma70_r4_t2"/>
</dbReference>
<dbReference type="Gene3D" id="1.10.1740.10">
    <property type="match status" value="1"/>
</dbReference>
<dbReference type="Proteomes" id="UP000342300">
    <property type="component" value="Unassembled WGS sequence"/>
</dbReference>
<evidence type="ECO:0000313" key="10">
    <source>
        <dbReference type="Proteomes" id="UP000342300"/>
    </source>
</evidence>
<keyword evidence="5 6" id="KW-0804">Transcription</keyword>
<dbReference type="InterPro" id="IPR013324">
    <property type="entry name" value="RNA_pol_sigma_r3/r4-like"/>
</dbReference>
<evidence type="ECO:0000256" key="6">
    <source>
        <dbReference type="RuleBase" id="RU000716"/>
    </source>
</evidence>
<proteinExistence type="inferred from homology"/>
<keyword evidence="2 6" id="KW-0805">Transcription regulation</keyword>
<dbReference type="GO" id="GO:0003677">
    <property type="term" value="F:DNA binding"/>
    <property type="evidence" value="ECO:0007669"/>
    <property type="project" value="UniProtKB-KW"/>
</dbReference>
<evidence type="ECO:0000256" key="2">
    <source>
        <dbReference type="ARBA" id="ARBA00023015"/>
    </source>
</evidence>
<dbReference type="SUPFAM" id="SSF88946">
    <property type="entry name" value="Sigma2 domain of RNA polymerase sigma factors"/>
    <property type="match status" value="1"/>
</dbReference>
<dbReference type="InterPro" id="IPR000838">
    <property type="entry name" value="RNA_pol_sigma70_ECF_CS"/>
</dbReference>
<evidence type="ECO:0000256" key="5">
    <source>
        <dbReference type="ARBA" id="ARBA00023163"/>
    </source>
</evidence>
<name>A0A6A7RQV8_9PROT</name>
<feature type="domain" description="RNA polymerase sigma factor 70 region 4 type 2" evidence="8">
    <location>
        <begin position="99"/>
        <end position="151"/>
    </location>
</feature>
<evidence type="ECO:0000256" key="4">
    <source>
        <dbReference type="ARBA" id="ARBA00023125"/>
    </source>
</evidence>
<dbReference type="SUPFAM" id="SSF88659">
    <property type="entry name" value="Sigma3 and sigma4 domains of RNA polymerase sigma factors"/>
    <property type="match status" value="1"/>
</dbReference>
<dbReference type="NCBIfam" id="TIGR02937">
    <property type="entry name" value="sigma70-ECF"/>
    <property type="match status" value="1"/>
</dbReference>
<dbReference type="CDD" id="cd06171">
    <property type="entry name" value="Sigma70_r4"/>
    <property type="match status" value="1"/>
</dbReference>
<dbReference type="PANTHER" id="PTHR43133:SF8">
    <property type="entry name" value="RNA POLYMERASE SIGMA FACTOR HI_1459-RELATED"/>
    <property type="match status" value="1"/>
</dbReference>
<evidence type="ECO:0000313" key="9">
    <source>
        <dbReference type="EMBL" id="MQM29944.1"/>
    </source>
</evidence>
<dbReference type="InterPro" id="IPR014284">
    <property type="entry name" value="RNA_pol_sigma-70_dom"/>
</dbReference>
<evidence type="ECO:0000256" key="1">
    <source>
        <dbReference type="ARBA" id="ARBA00010641"/>
    </source>
</evidence>
<organism evidence="9 10">
    <name type="scientific">Candidatus Accumulibacter phosphatis</name>
    <dbReference type="NCBI Taxonomy" id="327160"/>
    <lineage>
        <taxon>Bacteria</taxon>
        <taxon>Pseudomonadati</taxon>
        <taxon>Pseudomonadota</taxon>
        <taxon>Betaproteobacteria</taxon>
        <taxon>Candidatus Accumulibacter</taxon>
    </lineage>
</organism>
<dbReference type="PROSITE" id="PS01063">
    <property type="entry name" value="SIGMA70_ECF"/>
    <property type="match status" value="1"/>
</dbReference>
<evidence type="ECO:0000259" key="8">
    <source>
        <dbReference type="Pfam" id="PF08281"/>
    </source>
</evidence>
<dbReference type="GO" id="GO:0006352">
    <property type="term" value="P:DNA-templated transcription initiation"/>
    <property type="evidence" value="ECO:0007669"/>
    <property type="project" value="InterPro"/>
</dbReference>
<dbReference type="InterPro" id="IPR007627">
    <property type="entry name" value="RNA_pol_sigma70_r2"/>
</dbReference>
<evidence type="ECO:0000256" key="3">
    <source>
        <dbReference type="ARBA" id="ARBA00023082"/>
    </source>
</evidence>
<keyword evidence="3 6" id="KW-0731">Sigma factor</keyword>
<keyword evidence="4 6" id="KW-0238">DNA-binding</keyword>
<gene>
    <name evidence="9" type="ORF">CRU78_05095</name>
</gene>
<dbReference type="PANTHER" id="PTHR43133">
    <property type="entry name" value="RNA POLYMERASE ECF-TYPE SIGMA FACTO"/>
    <property type="match status" value="1"/>
</dbReference>
<dbReference type="GO" id="GO:0016987">
    <property type="term" value="F:sigma factor activity"/>
    <property type="evidence" value="ECO:0007669"/>
    <property type="project" value="UniProtKB-KW"/>
</dbReference>
<reference evidence="9 10" key="1">
    <citation type="submission" date="2017-09" db="EMBL/GenBank/DDBJ databases">
        <title>Metagenomic Analysis Reveals Denitrifying Candidatus Accumulibacter and Flanking Population as a Source of N2O.</title>
        <authorList>
            <person name="Gao H."/>
            <person name="Mao Y."/>
            <person name="Zhao X."/>
            <person name="Liu W.-T."/>
            <person name="Zhang T."/>
            <person name="Wells G."/>
        </authorList>
    </citation>
    <scope>NUCLEOTIDE SEQUENCE [LARGE SCALE GENOMIC DNA]</scope>
    <source>
        <strain evidence="9">CANDO_2_IC</strain>
    </source>
</reference>
<dbReference type="InterPro" id="IPR036388">
    <property type="entry name" value="WH-like_DNA-bd_sf"/>
</dbReference>